<evidence type="ECO:0000313" key="2">
    <source>
        <dbReference type="Proteomes" id="UP000756132"/>
    </source>
</evidence>
<name>A0A9Q8PM21_PASFU</name>
<accession>A0A9Q8PM21</accession>
<protein>
    <recommendedName>
        <fullName evidence="3">F-box domain-containing protein</fullName>
    </recommendedName>
</protein>
<dbReference type="EMBL" id="CP090175">
    <property type="protein sequence ID" value="UJO25109.1"/>
    <property type="molecule type" value="Genomic_DNA"/>
</dbReference>
<keyword evidence="2" id="KW-1185">Reference proteome</keyword>
<dbReference type="Proteomes" id="UP000756132">
    <property type="component" value="Chromosome 13"/>
</dbReference>
<dbReference type="OrthoDB" id="3641265at2759"/>
<evidence type="ECO:0008006" key="3">
    <source>
        <dbReference type="Google" id="ProtNLM"/>
    </source>
</evidence>
<reference evidence="1" key="2">
    <citation type="journal article" date="2022" name="Microb. Genom.">
        <title>A chromosome-scale genome assembly of the tomato pathogen Cladosporium fulvum reveals a compartmentalized genome architecture and the presence of a dispensable chromosome.</title>
        <authorList>
            <person name="Zaccaron A.Z."/>
            <person name="Chen L.H."/>
            <person name="Samaras A."/>
            <person name="Stergiopoulos I."/>
        </authorList>
    </citation>
    <scope>NUCLEOTIDE SEQUENCE</scope>
    <source>
        <strain evidence="1">Race5_Kim</strain>
    </source>
</reference>
<dbReference type="AlphaFoldDB" id="A0A9Q8PM21"/>
<proteinExistence type="predicted"/>
<organism evidence="1 2">
    <name type="scientific">Passalora fulva</name>
    <name type="common">Tomato leaf mold</name>
    <name type="synonym">Cladosporium fulvum</name>
    <dbReference type="NCBI Taxonomy" id="5499"/>
    <lineage>
        <taxon>Eukaryota</taxon>
        <taxon>Fungi</taxon>
        <taxon>Dikarya</taxon>
        <taxon>Ascomycota</taxon>
        <taxon>Pezizomycotina</taxon>
        <taxon>Dothideomycetes</taxon>
        <taxon>Dothideomycetidae</taxon>
        <taxon>Mycosphaerellales</taxon>
        <taxon>Mycosphaerellaceae</taxon>
        <taxon>Fulvia</taxon>
    </lineage>
</organism>
<dbReference type="RefSeq" id="XP_047769475.1">
    <property type="nucleotide sequence ID" value="XM_047913233.1"/>
</dbReference>
<gene>
    <name evidence="1" type="ORF">CLAFUR5_14085</name>
</gene>
<sequence length="470" mass="52148">MCSSSPAATASAAPDSKAALDTIPQEIFDEVIHHLGFDWVYGYHKYKKLLAQLRLVSKAVNVKISKKFADNFFSTIEVLLSDRESLENALAVARHPVFGAAVRKVILHIDELSDEHIAGYSVGEQGSFSDEHVAATTSMLLAQKLLHDSHDGLKALILTFCHLRLHGNVELVAVVDRTRGGHAWKNTAPQYSAFESKYGTSLLRLKPPRPDNVRQVTMLMQALSLSAVAPKRVYLNNRAWTLPAHVFSTNVDLLTTCREIMAPIEELQLSVWVKSGSESLESAKFFFEMLASGPNLKSLALVIRTNKRYLGGERAIEREFRKLEADRTGVSALILQCTMPKLQELTLQGSDISYADLKTFVARHDGLQKLSLHYNKLLGVDSDPGLQGSLLTMSAWEDNSFIVGKRDTSSNYFARNWVSRWSTGKTETTCSKPDLGGVANMAVRALTMVRAAMLQKPRTTTESQKLLCWP</sequence>
<evidence type="ECO:0000313" key="1">
    <source>
        <dbReference type="EMBL" id="UJO25109.1"/>
    </source>
</evidence>
<dbReference type="KEGG" id="ffu:CLAFUR5_14085"/>
<dbReference type="GeneID" id="71993963"/>
<reference evidence="1" key="1">
    <citation type="submission" date="2021-12" db="EMBL/GenBank/DDBJ databases">
        <authorList>
            <person name="Zaccaron A."/>
            <person name="Stergiopoulos I."/>
        </authorList>
    </citation>
    <scope>NUCLEOTIDE SEQUENCE</scope>
    <source>
        <strain evidence="1">Race5_Kim</strain>
    </source>
</reference>